<protein>
    <submittedName>
        <fullName evidence="1">Uncharacterized protein</fullName>
    </submittedName>
</protein>
<dbReference type="EMBL" id="MFTP01000024">
    <property type="protein sequence ID" value="OGI65007.1"/>
    <property type="molecule type" value="Genomic_DNA"/>
</dbReference>
<evidence type="ECO:0000313" key="1">
    <source>
        <dbReference type="EMBL" id="OGI65007.1"/>
    </source>
</evidence>
<name>A0A1F6V5R4_9BACT</name>
<accession>A0A1F6V5R4</accession>
<reference evidence="1 2" key="1">
    <citation type="journal article" date="2016" name="Nat. Commun.">
        <title>Thousands of microbial genomes shed light on interconnected biogeochemical processes in an aquifer system.</title>
        <authorList>
            <person name="Anantharaman K."/>
            <person name="Brown C.T."/>
            <person name="Hug L.A."/>
            <person name="Sharon I."/>
            <person name="Castelle C.J."/>
            <person name="Probst A.J."/>
            <person name="Thomas B.C."/>
            <person name="Singh A."/>
            <person name="Wilkins M.J."/>
            <person name="Karaoz U."/>
            <person name="Brodie E.L."/>
            <person name="Williams K.H."/>
            <person name="Hubbard S.S."/>
            <person name="Banfield J.F."/>
        </authorList>
    </citation>
    <scope>NUCLEOTIDE SEQUENCE [LARGE SCALE GENOMIC DNA]</scope>
</reference>
<dbReference type="AlphaFoldDB" id="A0A1F6V5R4"/>
<evidence type="ECO:0000313" key="2">
    <source>
        <dbReference type="Proteomes" id="UP000177370"/>
    </source>
</evidence>
<organism evidence="1 2">
    <name type="scientific">Candidatus Nomurabacteria bacterium RIFCSPHIGHO2_01_FULL_40_24b</name>
    <dbReference type="NCBI Taxonomy" id="1801739"/>
    <lineage>
        <taxon>Bacteria</taxon>
        <taxon>Candidatus Nomuraibacteriota</taxon>
    </lineage>
</organism>
<sequence length="334" mass="37958">MPGEPKPNKEIIDHLHTIAGVDKIGIRPIKKGFEKGEFEAAEHLGSLEKPNRVKAEINALLAIFIEEIWLKTLEGIKAHSPGLVRVAMPDVFLPDSVIKFLLSSLKNSKDVANFLMNNNKTFMKRVLVEWQQDKRKKRYDYLSGEDLKSMAYDRYSKLLMLEGGVGGVKDPHAQIRSGILTAINTLWGTIKILPKVYENQFREKMPIDKFEKLANGSLHLIYALASSHIHLFANIESKYSDLNMLDSDEASDFKLDKFYFRETDSGELLIEIKPEVLSSVTPFVLDERDRTGCPAIYSIGSSHRNVIAEMHDWIIGLAKKYYLPVLQKEQKANL</sequence>
<gene>
    <name evidence="1" type="ORF">A2647_02310</name>
</gene>
<comment type="caution">
    <text evidence="1">The sequence shown here is derived from an EMBL/GenBank/DDBJ whole genome shotgun (WGS) entry which is preliminary data.</text>
</comment>
<dbReference type="Proteomes" id="UP000177370">
    <property type="component" value="Unassembled WGS sequence"/>
</dbReference>
<proteinExistence type="predicted"/>